<sequence>MRDKAISFFKAFLINGLLYGVLKYLIESDVSLKGIVFSASFFGFFMAIFQTLLFPGFNKDKKDKQ</sequence>
<evidence type="ECO:0000256" key="1">
    <source>
        <dbReference type="SAM" id="Phobius"/>
    </source>
</evidence>
<keyword evidence="1" id="KW-1133">Transmembrane helix</keyword>
<gene>
    <name evidence="2" type="ORF">IP98_02292</name>
</gene>
<dbReference type="Proteomes" id="UP000319848">
    <property type="component" value="Unassembled WGS sequence"/>
</dbReference>
<organism evidence="2 3">
    <name type="scientific">Flavobacterium cauense R2A-7</name>
    <dbReference type="NCBI Taxonomy" id="1341154"/>
    <lineage>
        <taxon>Bacteria</taxon>
        <taxon>Pseudomonadati</taxon>
        <taxon>Bacteroidota</taxon>
        <taxon>Flavobacteriia</taxon>
        <taxon>Flavobacteriales</taxon>
        <taxon>Flavobacteriaceae</taxon>
        <taxon>Flavobacterium</taxon>
    </lineage>
</organism>
<comment type="caution">
    <text evidence="2">The sequence shown here is derived from an EMBL/GenBank/DDBJ whole genome shotgun (WGS) entry which is preliminary data.</text>
</comment>
<keyword evidence="1" id="KW-0472">Membrane</keyword>
<proteinExistence type="predicted"/>
<evidence type="ECO:0000313" key="2">
    <source>
        <dbReference type="EMBL" id="TWI10478.1"/>
    </source>
</evidence>
<accession>A0A562LSG7</accession>
<protein>
    <submittedName>
        <fullName evidence="2">Uncharacterized protein</fullName>
    </submittedName>
</protein>
<name>A0A562LSG7_9FLAO</name>
<keyword evidence="3" id="KW-1185">Reference proteome</keyword>
<keyword evidence="1" id="KW-0812">Transmembrane</keyword>
<evidence type="ECO:0000313" key="3">
    <source>
        <dbReference type="Proteomes" id="UP000319848"/>
    </source>
</evidence>
<feature type="transmembrane region" description="Helical" evidence="1">
    <location>
        <begin position="32"/>
        <end position="54"/>
    </location>
</feature>
<reference evidence="2 3" key="1">
    <citation type="journal article" date="2015" name="Stand. Genomic Sci.">
        <title>Genomic Encyclopedia of Bacterial and Archaeal Type Strains, Phase III: the genomes of soil and plant-associated and newly described type strains.</title>
        <authorList>
            <person name="Whitman W.B."/>
            <person name="Woyke T."/>
            <person name="Klenk H.P."/>
            <person name="Zhou Y."/>
            <person name="Lilburn T.G."/>
            <person name="Beck B.J."/>
            <person name="De Vos P."/>
            <person name="Vandamme P."/>
            <person name="Eisen J.A."/>
            <person name="Garrity G."/>
            <person name="Hugenholtz P."/>
            <person name="Kyrpides N.C."/>
        </authorList>
    </citation>
    <scope>NUCLEOTIDE SEQUENCE [LARGE SCALE GENOMIC DNA]</scope>
    <source>
        <strain evidence="2 3">CGMCC 1.7270</strain>
    </source>
</reference>
<feature type="transmembrane region" description="Helical" evidence="1">
    <location>
        <begin position="7"/>
        <end position="26"/>
    </location>
</feature>
<dbReference type="EMBL" id="VLKQ01000010">
    <property type="protein sequence ID" value="TWI10478.1"/>
    <property type="molecule type" value="Genomic_DNA"/>
</dbReference>
<dbReference type="AlphaFoldDB" id="A0A562LSG7"/>